<keyword evidence="3" id="KW-1185">Reference proteome</keyword>
<dbReference type="VEuPathDB" id="FungiDB:CC1G_02804"/>
<dbReference type="Proteomes" id="UP000001861">
    <property type="component" value="Unassembled WGS sequence"/>
</dbReference>
<dbReference type="PANTHER" id="PTHR19959:SF119">
    <property type="entry name" value="FUNGAL LIPASE-LIKE DOMAIN-CONTAINING PROTEIN"/>
    <property type="match status" value="1"/>
</dbReference>
<name>A8N035_COPC7</name>
<dbReference type="eggNOG" id="KOG4626">
    <property type="taxonomic scope" value="Eukaryota"/>
</dbReference>
<dbReference type="OMA" id="ANDVSEW"/>
<accession>A8N035</accession>
<reference evidence="2 3" key="1">
    <citation type="journal article" date="2010" name="Proc. Natl. Acad. Sci. U.S.A.">
        <title>Insights into evolution of multicellular fungi from the assembled chromosomes of the mushroom Coprinopsis cinerea (Coprinus cinereus).</title>
        <authorList>
            <person name="Stajich J.E."/>
            <person name="Wilke S.K."/>
            <person name="Ahren D."/>
            <person name="Au C.H."/>
            <person name="Birren B.W."/>
            <person name="Borodovsky M."/>
            <person name="Burns C."/>
            <person name="Canback B."/>
            <person name="Casselton L.A."/>
            <person name="Cheng C.K."/>
            <person name="Deng J."/>
            <person name="Dietrich F.S."/>
            <person name="Fargo D.C."/>
            <person name="Farman M.L."/>
            <person name="Gathman A.C."/>
            <person name="Goldberg J."/>
            <person name="Guigo R."/>
            <person name="Hoegger P.J."/>
            <person name="Hooker J.B."/>
            <person name="Huggins A."/>
            <person name="James T.Y."/>
            <person name="Kamada T."/>
            <person name="Kilaru S."/>
            <person name="Kodira C."/>
            <person name="Kues U."/>
            <person name="Kupfer D."/>
            <person name="Kwan H.S."/>
            <person name="Lomsadze A."/>
            <person name="Li W."/>
            <person name="Lilly W.W."/>
            <person name="Ma L.J."/>
            <person name="Mackey A.J."/>
            <person name="Manning G."/>
            <person name="Martin F."/>
            <person name="Muraguchi H."/>
            <person name="Natvig D.O."/>
            <person name="Palmerini H."/>
            <person name="Ramesh M.A."/>
            <person name="Rehmeyer C.J."/>
            <person name="Roe B.A."/>
            <person name="Shenoy N."/>
            <person name="Stanke M."/>
            <person name="Ter-Hovhannisyan V."/>
            <person name="Tunlid A."/>
            <person name="Velagapudi R."/>
            <person name="Vision T.J."/>
            <person name="Zeng Q."/>
            <person name="Zolan M.E."/>
            <person name="Pukkila P.J."/>
        </authorList>
    </citation>
    <scope>NUCLEOTIDE SEQUENCE [LARGE SCALE GENOMIC DNA]</scope>
    <source>
        <strain evidence="3">Okayama-7 / 130 / ATCC MYA-4618 / FGSC 9003</strain>
    </source>
</reference>
<dbReference type="Pfam" id="PF12770">
    <property type="entry name" value="CHAT"/>
    <property type="match status" value="1"/>
</dbReference>
<dbReference type="KEGG" id="cci:CC1G_02804"/>
<dbReference type="InterPro" id="IPR011990">
    <property type="entry name" value="TPR-like_helical_dom_sf"/>
</dbReference>
<dbReference type="EMBL" id="AACS02000001">
    <property type="protein sequence ID" value="EAU93574.2"/>
    <property type="molecule type" value="Genomic_DNA"/>
</dbReference>
<dbReference type="OrthoDB" id="9991317at2759"/>
<dbReference type="HOGENOM" id="CLU_001305_0_1_1"/>
<evidence type="ECO:0000313" key="3">
    <source>
        <dbReference type="Proteomes" id="UP000001861"/>
    </source>
</evidence>
<dbReference type="Gene3D" id="1.25.40.10">
    <property type="entry name" value="Tetratricopeptide repeat domain"/>
    <property type="match status" value="3"/>
</dbReference>
<evidence type="ECO:0000313" key="2">
    <source>
        <dbReference type="EMBL" id="EAU93574.2"/>
    </source>
</evidence>
<dbReference type="Pfam" id="PF13374">
    <property type="entry name" value="TPR_10"/>
    <property type="match status" value="2"/>
</dbReference>
<protein>
    <recommendedName>
        <fullName evidence="1">CHAT domain-containing protein</fullName>
    </recommendedName>
</protein>
<dbReference type="RefSeq" id="XP_001828223.2">
    <property type="nucleotide sequence ID" value="XM_001828171.2"/>
</dbReference>
<dbReference type="SUPFAM" id="SSF81901">
    <property type="entry name" value="HCP-like"/>
    <property type="match status" value="1"/>
</dbReference>
<proteinExistence type="predicted"/>
<dbReference type="GeneID" id="6004663"/>
<feature type="domain" description="CHAT" evidence="1">
    <location>
        <begin position="1105"/>
        <end position="1374"/>
    </location>
</feature>
<gene>
    <name evidence="2" type="ORF">CC1G_02804</name>
</gene>
<evidence type="ECO:0000259" key="1">
    <source>
        <dbReference type="Pfam" id="PF12770"/>
    </source>
</evidence>
<dbReference type="PANTHER" id="PTHR19959">
    <property type="entry name" value="KINESIN LIGHT CHAIN"/>
    <property type="match status" value="1"/>
</dbReference>
<comment type="caution">
    <text evidence="2">The sequence shown here is derived from an EMBL/GenBank/DDBJ whole genome shotgun (WGS) entry which is preliminary data.</text>
</comment>
<dbReference type="InterPro" id="IPR024983">
    <property type="entry name" value="CHAT_dom"/>
</dbReference>
<organism evidence="2 3">
    <name type="scientific">Coprinopsis cinerea (strain Okayama-7 / 130 / ATCC MYA-4618 / FGSC 9003)</name>
    <name type="common">Inky cap fungus</name>
    <name type="synonym">Hormographiella aspergillata</name>
    <dbReference type="NCBI Taxonomy" id="240176"/>
    <lineage>
        <taxon>Eukaryota</taxon>
        <taxon>Fungi</taxon>
        <taxon>Dikarya</taxon>
        <taxon>Basidiomycota</taxon>
        <taxon>Agaricomycotina</taxon>
        <taxon>Agaricomycetes</taxon>
        <taxon>Agaricomycetidae</taxon>
        <taxon>Agaricales</taxon>
        <taxon>Agaricineae</taxon>
        <taxon>Psathyrellaceae</taxon>
        <taxon>Coprinopsis</taxon>
    </lineage>
</organism>
<sequence length="1375" mass="153858">MELFKHVEASGTFEGVVDGMMVNSVPMMKAPNKEVYRRLANGTMEFAKRTANHDALHDAMGILRDFKDLATNGPQRIRGLILLWQAHLLRFVWKTWIEDLDACDMYFVEEMADQTRRQVFWEVFPGAIQTEDFRILPSPLHDAHQLLAKHVKSIDRIALDILITSGCKALSDSEDSSGDIALLLGRAHVVRYICCCSLADLDSADTYFQRAREVAGSSSPSGYAALASYSHTSWLRFLKDGTLDGMLDAKQQLNDMNTVAQVYEGNTTTLDLRISHFKRLLHMRPFPHPCRAACLNDLGTSLHDSFELTANVDHLEESIQCHQESLQLKPAPHPTRFLSLNNLAASLQSRFRIKGSAKDLRDSVTYSTESFELVPTSNPKRPLLALQLAGFLNASFRYTGDHHDLDQSISFSKVALDCVTATHKDRPMVLCQLAESLWTRFEHRGDPNDLEDSVEYSRQSLAITQESHPLRFRSLETAAHGLYIRFKYQGDRQDLERCIKLARESLALRPPTAGDNRSHTLNNLANFLCSRFKCHGDLGNIDEAVSLNEQCLKWRENPHPDRSQTLNNLASALMIRFNQTGRVVDLERSITLLQEALKLRAPPHPGRSATLNNLSNCLFDRYNYNGDKNDLEASISLSEESLRLRPSGNPGRSIPLNDLASSLLTKALQYDSAECLEECLSHCFECLTLVPYPHQDRPKVLNTLSSALATRFKYKGDVSDLEKSIQFGQEALTYMTPTDPNHPIQISNLSFNLVTLSTQEGRDHALGDSIAHCEKSLAIVLSPHPHRAQLLGALGNALTARYRRSGVQTDLDKALELFQAAAQYETSPLLERLSHTKAWISISRPQNQAEAAYRHAIHLLPLLASLDLSLEQRQNVLANVKDLSRDAVQYAIQTKQLETAIVFLSTARSIFWSQALKLRTPTDRLDAVDPSLARELREVTRSLEMAAHRTTTQARLDDSLHSLAKRREEILARIRRLDGFQDFLLPPSFSALRDAAGNGPVIFLNASQHGCDGVVMLPDGTMKHVPLEIPYDMVIVFKDSIQRLSQGHRVPTELRTICDQFEERNPRLKMSRQDRDRKTADDDFKVFLTLVWVAIVRPAINVLQLERTSSPTRVWWCPTGPFAFIPIHAAGFYLDVEGYDQEVLSDFVISSYCSSPQDLLQTVSHVSPDAKMLVVLEPEKTQPGVSGLPNTTLELAKIRAHIPSDIHLATHIGSVQERTSPETVINDIQTSSFVHFGCHGVQDLLNPLESALILSGGSLTISRIIRECQASNASLAFLSACETTMGDEQRPDEALSLAATMMFAGFRGVVGTMWSIHDEDAPIVANSFYRHLFRNGDACPPIATDAAEGLHLAIKELRELGKPFSRWVPFVHFGC</sequence>
<dbReference type="InParanoid" id="A8N035"/>